<dbReference type="Pfam" id="PF00881">
    <property type="entry name" value="Nitroreductase"/>
    <property type="match status" value="1"/>
</dbReference>
<dbReference type="InterPro" id="IPR029479">
    <property type="entry name" value="Nitroreductase"/>
</dbReference>
<feature type="compositionally biased region" description="Acidic residues" evidence="1">
    <location>
        <begin position="325"/>
        <end position="337"/>
    </location>
</feature>
<reference evidence="4" key="1">
    <citation type="journal article" date="2019" name="Int. J. Syst. Evol. Microbiol.">
        <title>The Global Catalogue of Microorganisms (GCM) 10K type strain sequencing project: providing services to taxonomists for standard genome sequencing and annotation.</title>
        <authorList>
            <consortium name="The Broad Institute Genomics Platform"/>
            <consortium name="The Broad Institute Genome Sequencing Center for Infectious Disease"/>
            <person name="Wu L."/>
            <person name="Ma J."/>
        </authorList>
    </citation>
    <scope>NUCLEOTIDE SEQUENCE [LARGE SCALE GENOMIC DNA]</scope>
    <source>
        <strain evidence="4">CGMCC 4.7198</strain>
    </source>
</reference>
<dbReference type="InterPro" id="IPR050627">
    <property type="entry name" value="Nitroreductase/BluB"/>
</dbReference>
<gene>
    <name evidence="3" type="ORF">ACFQZP_37665</name>
</gene>
<feature type="region of interest" description="Disordered" evidence="1">
    <location>
        <begin position="307"/>
        <end position="346"/>
    </location>
</feature>
<dbReference type="PANTHER" id="PTHR23026">
    <property type="entry name" value="NADPH NITROREDUCTASE"/>
    <property type="match status" value="1"/>
</dbReference>
<dbReference type="NCBIfam" id="NF047509">
    <property type="entry name" value="Rv3131_FMN_oxido"/>
    <property type="match status" value="1"/>
</dbReference>
<name>A0ABW2VVG7_9ACTN</name>
<feature type="compositionally biased region" description="Basic and acidic residues" evidence="1">
    <location>
        <begin position="170"/>
        <end position="195"/>
    </location>
</feature>
<feature type="domain" description="Nitroreductase" evidence="2">
    <location>
        <begin position="122"/>
        <end position="307"/>
    </location>
</feature>
<dbReference type="RefSeq" id="WP_381262757.1">
    <property type="nucleotide sequence ID" value="NZ_JBHTBI010000067.1"/>
</dbReference>
<evidence type="ECO:0000256" key="1">
    <source>
        <dbReference type="SAM" id="MobiDB-lite"/>
    </source>
</evidence>
<keyword evidence="4" id="KW-1185">Reference proteome</keyword>
<dbReference type="EMBL" id="JBHTEC010000001">
    <property type="protein sequence ID" value="MFD0287310.1"/>
    <property type="molecule type" value="Genomic_DNA"/>
</dbReference>
<sequence length="346" mass="38415">MSATYLDSSALEKLISAAVAAPSMHNTQPWRFRLDADSTTMEIHAAAERGLPHEDPHGRALHISAGAALFNLRVAVSQFGWKPVTRLLPDPHHPGLLASMHITMRTSPRTLHGDDLYEAIWHRHSSRFPFANQPVPGAVLHELAEAAHSEGATLAVTEPRETARLLRVTAEAEHRNHADPSRSTESRRWTNRDGAADTGIPSTALGPQDTFEQLPLRDFSARRSLEQLPARPFERTPTLVSLSTCHDRRIDWLRAGQALERVLLVATAHGVRTSLLHQALEWADLRDELRSATSPFDHVQMLIRLGYGPEGPPTPRRAPRLFLDPDPDPYLDLDLDDGTGPQPDQH</sequence>
<dbReference type="Proteomes" id="UP001596957">
    <property type="component" value="Unassembled WGS sequence"/>
</dbReference>
<feature type="region of interest" description="Disordered" evidence="1">
    <location>
        <begin position="170"/>
        <end position="208"/>
    </location>
</feature>
<dbReference type="Gene3D" id="3.40.109.10">
    <property type="entry name" value="NADH Oxidase"/>
    <property type="match status" value="2"/>
</dbReference>
<protein>
    <submittedName>
        <fullName evidence="3">Acg family FMN-binding oxidoreductase</fullName>
    </submittedName>
</protein>
<dbReference type="SUPFAM" id="SSF55469">
    <property type="entry name" value="FMN-dependent nitroreductase-like"/>
    <property type="match status" value="2"/>
</dbReference>
<organism evidence="3 4">
    <name type="scientific">Streptomyces lutosisoli</name>
    <dbReference type="NCBI Taxonomy" id="2665721"/>
    <lineage>
        <taxon>Bacteria</taxon>
        <taxon>Bacillati</taxon>
        <taxon>Actinomycetota</taxon>
        <taxon>Actinomycetes</taxon>
        <taxon>Kitasatosporales</taxon>
        <taxon>Streptomycetaceae</taxon>
        <taxon>Streptomyces</taxon>
    </lineage>
</organism>
<dbReference type="PANTHER" id="PTHR23026:SF123">
    <property type="entry name" value="NAD(P)H NITROREDUCTASE RV3131-RELATED"/>
    <property type="match status" value="1"/>
</dbReference>
<evidence type="ECO:0000259" key="2">
    <source>
        <dbReference type="Pfam" id="PF00881"/>
    </source>
</evidence>
<dbReference type="InterPro" id="IPR000415">
    <property type="entry name" value="Nitroreductase-like"/>
</dbReference>
<evidence type="ECO:0000313" key="4">
    <source>
        <dbReference type="Proteomes" id="UP001596957"/>
    </source>
</evidence>
<accession>A0ABW2VVG7</accession>
<evidence type="ECO:0000313" key="3">
    <source>
        <dbReference type="EMBL" id="MFD0287310.1"/>
    </source>
</evidence>
<comment type="caution">
    <text evidence="3">The sequence shown here is derived from an EMBL/GenBank/DDBJ whole genome shotgun (WGS) entry which is preliminary data.</text>
</comment>
<proteinExistence type="predicted"/>